<organism evidence="2 3">
    <name type="scientific">Microbaculum marinisediminis</name>
    <dbReference type="NCBI Taxonomy" id="2931392"/>
    <lineage>
        <taxon>Bacteria</taxon>
        <taxon>Pseudomonadati</taxon>
        <taxon>Pseudomonadota</taxon>
        <taxon>Alphaproteobacteria</taxon>
        <taxon>Hyphomicrobiales</taxon>
        <taxon>Tepidamorphaceae</taxon>
        <taxon>Microbaculum</taxon>
    </lineage>
</organism>
<reference evidence="2 3" key="1">
    <citation type="submission" date="2022-04" db="EMBL/GenBank/DDBJ databases">
        <authorList>
            <person name="Ye Y.-Q."/>
            <person name="Du Z.-J."/>
        </authorList>
    </citation>
    <scope>NUCLEOTIDE SEQUENCE [LARGE SCALE GENOMIC DNA]</scope>
    <source>
        <strain evidence="2 3">A6E488</strain>
    </source>
</reference>
<protein>
    <submittedName>
        <fullName evidence="2">Uncharacterized protein</fullName>
    </submittedName>
</protein>
<name>A0AAW5QV35_9HYPH</name>
<evidence type="ECO:0000256" key="1">
    <source>
        <dbReference type="SAM" id="MobiDB-lite"/>
    </source>
</evidence>
<dbReference type="RefSeq" id="WP_261614448.1">
    <property type="nucleotide sequence ID" value="NZ_JALIDZ010000002.1"/>
</dbReference>
<accession>A0AAW5QV35</accession>
<dbReference type="EMBL" id="JALIDZ010000002">
    <property type="protein sequence ID" value="MCT8970870.1"/>
    <property type="molecule type" value="Genomic_DNA"/>
</dbReference>
<gene>
    <name evidence="2" type="ORF">MUB46_03260</name>
</gene>
<comment type="caution">
    <text evidence="2">The sequence shown here is derived from an EMBL/GenBank/DDBJ whole genome shotgun (WGS) entry which is preliminary data.</text>
</comment>
<dbReference type="Proteomes" id="UP001320898">
    <property type="component" value="Unassembled WGS sequence"/>
</dbReference>
<keyword evidence="3" id="KW-1185">Reference proteome</keyword>
<proteinExistence type="predicted"/>
<feature type="region of interest" description="Disordered" evidence="1">
    <location>
        <begin position="243"/>
        <end position="284"/>
    </location>
</feature>
<feature type="compositionally biased region" description="Basic and acidic residues" evidence="1">
    <location>
        <begin position="270"/>
        <end position="284"/>
    </location>
</feature>
<evidence type="ECO:0000313" key="2">
    <source>
        <dbReference type="EMBL" id="MCT8970870.1"/>
    </source>
</evidence>
<evidence type="ECO:0000313" key="3">
    <source>
        <dbReference type="Proteomes" id="UP001320898"/>
    </source>
</evidence>
<sequence length="284" mass="32053">MTVKEDLGHPGANDMKFIDAALTIGIALTGMTDAEYRALIDELAMYRDDCDKAKNEAIRQRQGELEQQIQRANFIERGTEHLIVDLEAERCLASGRDALDGKIRKPIPHSHWEGAAAYIKKCIGESISYEFPPADFTGPVVEWFDPVANDSMAARGEVPSGLGACLRLPQSIDHTQPQQKWHDVRVFEWQAQAIADMIRERDAPAAVESSTPLECTDEALLAFLTREADGVKKEAELRESAAQHFGTGTSTTRWKKAWRELPEHKRRPRGFHDKKLEYDQRNKE</sequence>
<dbReference type="AlphaFoldDB" id="A0AAW5QV35"/>